<organism evidence="1 2">
    <name type="scientific">Cereibacter sphaeroides</name>
    <name type="common">Rhodobacter sphaeroides</name>
    <dbReference type="NCBI Taxonomy" id="1063"/>
    <lineage>
        <taxon>Bacteria</taxon>
        <taxon>Pseudomonadati</taxon>
        <taxon>Pseudomonadota</taxon>
        <taxon>Alphaproteobacteria</taxon>
        <taxon>Rhodobacterales</taxon>
        <taxon>Paracoccaceae</taxon>
        <taxon>Cereibacter</taxon>
    </lineage>
</organism>
<evidence type="ECO:0000313" key="2">
    <source>
        <dbReference type="Proteomes" id="UP000248975"/>
    </source>
</evidence>
<proteinExistence type="predicted"/>
<reference evidence="1 2" key="1">
    <citation type="submission" date="2017-08" db="EMBL/GenBank/DDBJ databases">
        <title>Infants hospitalized years apart are colonized by the same room-sourced microbial strains.</title>
        <authorList>
            <person name="Brooks B."/>
            <person name="Olm M.R."/>
            <person name="Firek B.A."/>
            <person name="Baker R."/>
            <person name="Thomas B.C."/>
            <person name="Morowitz M.J."/>
            <person name="Banfield J.F."/>
        </authorList>
    </citation>
    <scope>NUCLEOTIDE SEQUENCE [LARGE SCALE GENOMIC DNA]</scope>
    <source>
        <strain evidence="1">S2_003_000_R2_11</strain>
    </source>
</reference>
<sequence>MTDKPGFLTEDQALATVTRLTRARLTRFVAAEVIRPANAEGRTVYRQIDIARMELLCDLSDDLDLDDNALGVVMDLIDQLHGSRSDLSALMQALGEEAEEVRLRVVARLRR</sequence>
<evidence type="ECO:0000313" key="1">
    <source>
        <dbReference type="EMBL" id="PZR00363.1"/>
    </source>
</evidence>
<comment type="caution">
    <text evidence="1">The sequence shown here is derived from an EMBL/GenBank/DDBJ whole genome shotgun (WGS) entry which is preliminary data.</text>
</comment>
<name>A0A2W5SHR5_CERSP</name>
<protein>
    <recommendedName>
        <fullName evidence="3">Chaperone modulatory protein CbpM</fullName>
    </recommendedName>
</protein>
<dbReference type="Gene3D" id="1.10.1660.10">
    <property type="match status" value="1"/>
</dbReference>
<dbReference type="AlphaFoldDB" id="A0A2W5SHR5"/>
<accession>A0A2W5SHR5</accession>
<gene>
    <name evidence="1" type="ORF">DI533_07240</name>
</gene>
<dbReference type="EMBL" id="QFQS01000001">
    <property type="protein sequence ID" value="PZR00363.1"/>
    <property type="molecule type" value="Genomic_DNA"/>
</dbReference>
<evidence type="ECO:0008006" key="3">
    <source>
        <dbReference type="Google" id="ProtNLM"/>
    </source>
</evidence>
<dbReference type="Proteomes" id="UP000248975">
    <property type="component" value="Unassembled WGS sequence"/>
</dbReference>